<keyword evidence="2" id="KW-1185">Reference proteome</keyword>
<comment type="caution">
    <text evidence="1">The sequence shown here is derived from an EMBL/GenBank/DDBJ whole genome shotgun (WGS) entry which is preliminary data.</text>
</comment>
<sequence>MAEPLSALATVGAVSSILQILDFTAAVARHTYELVRSPHDALRENLDVERLTREDQLLSENICTDIGTSRPLIAQDAALEDLAKKCKEEASALLQLLDGLKLKEQRGVKRAYHGLAKGFRAEKQRKYIEGRTQNLRDLNGRLATRLVYIIRSASNFHEGMLREIDQNSLFGIEAILESKKTILEAVQAQQQRHEAGLESIQKAVSNCFDKVSESYQETKNTFLDDKAIEARTREHEEFISTLRFPQMNARRNAIQSAYSVTYEWFFEADDSDFQEWLRSGKGLFWLNGKAGSGKSTAMKFLAGHKRPKCFVGNGQDRIASL</sequence>
<gene>
    <name evidence="1" type="ORF">LTR37_011262</name>
</gene>
<name>A0ACC3N5P5_9PEZI</name>
<accession>A0ACC3N5P5</accession>
<proteinExistence type="predicted"/>
<dbReference type="Proteomes" id="UP001281147">
    <property type="component" value="Unassembled WGS sequence"/>
</dbReference>
<evidence type="ECO:0000313" key="2">
    <source>
        <dbReference type="Proteomes" id="UP001281147"/>
    </source>
</evidence>
<organism evidence="1 2">
    <name type="scientific">Vermiconidia calcicola</name>
    <dbReference type="NCBI Taxonomy" id="1690605"/>
    <lineage>
        <taxon>Eukaryota</taxon>
        <taxon>Fungi</taxon>
        <taxon>Dikarya</taxon>
        <taxon>Ascomycota</taxon>
        <taxon>Pezizomycotina</taxon>
        <taxon>Dothideomycetes</taxon>
        <taxon>Dothideomycetidae</taxon>
        <taxon>Mycosphaerellales</taxon>
        <taxon>Extremaceae</taxon>
        <taxon>Vermiconidia</taxon>
    </lineage>
</organism>
<evidence type="ECO:0000313" key="1">
    <source>
        <dbReference type="EMBL" id="KAK3708932.1"/>
    </source>
</evidence>
<dbReference type="EMBL" id="JAUTXU010000097">
    <property type="protein sequence ID" value="KAK3708932.1"/>
    <property type="molecule type" value="Genomic_DNA"/>
</dbReference>
<reference evidence="1" key="1">
    <citation type="submission" date="2023-07" db="EMBL/GenBank/DDBJ databases">
        <title>Black Yeasts Isolated from many extreme environments.</title>
        <authorList>
            <person name="Coleine C."/>
            <person name="Stajich J.E."/>
            <person name="Selbmann L."/>
        </authorList>
    </citation>
    <scope>NUCLEOTIDE SEQUENCE</scope>
    <source>
        <strain evidence="1">CCFEE 5714</strain>
    </source>
</reference>
<protein>
    <submittedName>
        <fullName evidence="1">Uncharacterized protein</fullName>
    </submittedName>
</protein>